<evidence type="ECO:0000313" key="7">
    <source>
        <dbReference type="EMBL" id="RID89926.1"/>
    </source>
</evidence>
<dbReference type="InterPro" id="IPR001123">
    <property type="entry name" value="LeuE-type"/>
</dbReference>
<keyword evidence="4 6" id="KW-1133">Transmembrane helix</keyword>
<comment type="subcellular location">
    <subcellularLocation>
        <location evidence="1">Cell membrane</location>
        <topology evidence="1">Multi-pass membrane protein</topology>
    </subcellularLocation>
</comment>
<feature type="transmembrane region" description="Helical" evidence="6">
    <location>
        <begin position="147"/>
        <end position="166"/>
    </location>
</feature>
<evidence type="ECO:0000256" key="5">
    <source>
        <dbReference type="ARBA" id="ARBA00023136"/>
    </source>
</evidence>
<evidence type="ECO:0000256" key="6">
    <source>
        <dbReference type="SAM" id="Phobius"/>
    </source>
</evidence>
<proteinExistence type="predicted"/>
<organism evidence="7 8">
    <name type="scientific">Gemmobacter lutimaris</name>
    <dbReference type="NCBI Taxonomy" id="2306023"/>
    <lineage>
        <taxon>Bacteria</taxon>
        <taxon>Pseudomonadati</taxon>
        <taxon>Pseudomonadota</taxon>
        <taxon>Alphaproteobacteria</taxon>
        <taxon>Rhodobacterales</taxon>
        <taxon>Paracoccaceae</taxon>
        <taxon>Gemmobacter</taxon>
    </lineage>
</organism>
<dbReference type="GO" id="GO:0015171">
    <property type="term" value="F:amino acid transmembrane transporter activity"/>
    <property type="evidence" value="ECO:0007669"/>
    <property type="project" value="TreeGrafter"/>
</dbReference>
<dbReference type="PANTHER" id="PTHR30086:SF20">
    <property type="entry name" value="ARGININE EXPORTER PROTEIN ARGO-RELATED"/>
    <property type="match status" value="1"/>
</dbReference>
<keyword evidence="3 6" id="KW-0812">Transmembrane</keyword>
<dbReference type="AlphaFoldDB" id="A0A398BRX2"/>
<accession>A0A398BRX2</accession>
<evidence type="ECO:0000313" key="8">
    <source>
        <dbReference type="Proteomes" id="UP000266649"/>
    </source>
</evidence>
<dbReference type="GO" id="GO:0005886">
    <property type="term" value="C:plasma membrane"/>
    <property type="evidence" value="ECO:0007669"/>
    <property type="project" value="UniProtKB-SubCell"/>
</dbReference>
<protein>
    <submittedName>
        <fullName evidence="7">LysE family translocator</fullName>
    </submittedName>
</protein>
<name>A0A398BRX2_9RHOB</name>
<gene>
    <name evidence="7" type="ORF">D2N39_20900</name>
</gene>
<sequence length="207" mass="21699">MMSITLLTFALAALLTVAMPGPTSLLAFSNGARHGLRDAGFGIAGAVFSDLVLIAAVSAGLGVLLSTSQLLFSAVKWLGVAYLAYIGLRLLFSKAASAEAPTAQVTEVRRLFSRSFLVAVTNPKGYLFFTALLPQFIDAAAPVLPQYLLLAVTFSLIDLAVLLAYAAAGRRCAGRFGTRLITRMDRVCGGVFLALAGGLAMLRRVGV</sequence>
<dbReference type="EMBL" id="QXXQ01000021">
    <property type="protein sequence ID" value="RID89926.1"/>
    <property type="molecule type" value="Genomic_DNA"/>
</dbReference>
<evidence type="ECO:0000256" key="2">
    <source>
        <dbReference type="ARBA" id="ARBA00022475"/>
    </source>
</evidence>
<keyword evidence="5 6" id="KW-0472">Membrane</keyword>
<feature type="transmembrane region" description="Helical" evidence="6">
    <location>
        <begin position="43"/>
        <end position="64"/>
    </location>
</feature>
<dbReference type="Proteomes" id="UP000266649">
    <property type="component" value="Unassembled WGS sequence"/>
</dbReference>
<dbReference type="Pfam" id="PF01810">
    <property type="entry name" value="LysE"/>
    <property type="match status" value="1"/>
</dbReference>
<dbReference type="OrthoDB" id="9804822at2"/>
<feature type="transmembrane region" description="Helical" evidence="6">
    <location>
        <begin position="187"/>
        <end position="206"/>
    </location>
</feature>
<evidence type="ECO:0000256" key="4">
    <source>
        <dbReference type="ARBA" id="ARBA00022989"/>
    </source>
</evidence>
<dbReference type="PANTHER" id="PTHR30086">
    <property type="entry name" value="ARGININE EXPORTER PROTEIN ARGO"/>
    <property type="match status" value="1"/>
</dbReference>
<reference evidence="7 8" key="1">
    <citation type="submission" date="2018-09" db="EMBL/GenBank/DDBJ databases">
        <title>Gemmobacter lutimaris sp. nov., a marine bacterium isolated from tidal flat.</title>
        <authorList>
            <person name="Lee D.W."/>
            <person name="Yoo Y."/>
            <person name="Kim J.-J."/>
            <person name="Kim B.S."/>
        </authorList>
    </citation>
    <scope>NUCLEOTIDE SEQUENCE [LARGE SCALE GENOMIC DNA]</scope>
    <source>
        <strain evidence="7 8">YJ-T1-11</strain>
    </source>
</reference>
<feature type="transmembrane region" description="Helical" evidence="6">
    <location>
        <begin position="71"/>
        <end position="92"/>
    </location>
</feature>
<keyword evidence="8" id="KW-1185">Reference proteome</keyword>
<keyword evidence="2" id="KW-1003">Cell membrane</keyword>
<evidence type="ECO:0000256" key="3">
    <source>
        <dbReference type="ARBA" id="ARBA00022692"/>
    </source>
</evidence>
<dbReference type="PIRSF" id="PIRSF006324">
    <property type="entry name" value="LeuE"/>
    <property type="match status" value="1"/>
</dbReference>
<comment type="caution">
    <text evidence="7">The sequence shown here is derived from an EMBL/GenBank/DDBJ whole genome shotgun (WGS) entry which is preliminary data.</text>
</comment>
<evidence type="ECO:0000256" key="1">
    <source>
        <dbReference type="ARBA" id="ARBA00004651"/>
    </source>
</evidence>